<evidence type="ECO:0000313" key="2">
    <source>
        <dbReference type="Proteomes" id="UP000641025"/>
    </source>
</evidence>
<organism evidence="1 2">
    <name type="scientific">Geomonas propionica</name>
    <dbReference type="NCBI Taxonomy" id="2798582"/>
    <lineage>
        <taxon>Bacteria</taxon>
        <taxon>Pseudomonadati</taxon>
        <taxon>Thermodesulfobacteriota</taxon>
        <taxon>Desulfuromonadia</taxon>
        <taxon>Geobacterales</taxon>
        <taxon>Geobacteraceae</taxon>
        <taxon>Geomonas</taxon>
    </lineage>
</organism>
<reference evidence="1 2" key="1">
    <citation type="submission" date="2020-12" db="EMBL/GenBank/DDBJ databases">
        <title>Geomonas sp. Red259, isolated from paddy soil.</title>
        <authorList>
            <person name="Xu Z."/>
            <person name="Zhang Z."/>
            <person name="Masuda Y."/>
            <person name="Itoh H."/>
            <person name="Senoo K."/>
        </authorList>
    </citation>
    <scope>NUCLEOTIDE SEQUENCE [LARGE SCALE GENOMIC DNA]</scope>
    <source>
        <strain evidence="1 2">Red259</strain>
    </source>
</reference>
<dbReference type="EMBL" id="JAEMHK010000007">
    <property type="protein sequence ID" value="MBJ6800755.1"/>
    <property type="molecule type" value="Genomic_DNA"/>
</dbReference>
<sequence>MKKGRGLGGRAVLPVVITLLVLALFPSPRQAQAEDASAAMLAYCSVPPLPGLGVKPNLLLLLDNSASMYDLAYTDPKTFCFDDRFDPSPEGNYPGYFDQRMLYKYSTDKFEAMPGTSIEGISCNQAKSSHFCVNLNSSKKIDNFLATGKFLNWLTMSKLDLEKLALTGGKYDTGSGTLQGESRGCQGKRHVKTVYAEKTTETGKIVNDLTKPLPVTFGIRGPIPSEPGYVQQANHGGPTRIDVYPATYNKNDCLDAVSRWQGGTREEIASSTAKCMGPLEDAGGTPTAGKVFAEIMTYCYTYRAGAGIVYDDIADTLVSDCLKRYSSLYGDDPTNIVKNTGDDVCGRGLFHNLLSHENTTSVTGYLGQCYGSGDMDTDCAVIQTKDFCSEVETPWLSDPSTGVTQAGTNASLPAYILDAGITSLGQVAGTLQVRLTPAATPIGLLQQFGTDINFGAMIFNDNGAGSECGGVIPCVKHCKNDAAPRRECYEDTDCGRKGEGKCNEDTRNDGGVIISYINYDEVGDHSSGLIAAVEAIRGTSWTPLAEAFYEAIGYFGEKPSLPSQQNDYDKFKPPSKYNCQSNHVLILTDGMSTADRAPAMINYVAAAVGKWVNGNDGMPASQTTTSATDKTAPPAYLGSYNLDDLAWIARHKNLFDPDKPITRRKDYITTHVVYTGPSCGDPKTGTGYNSDGSCVTSDEGEPEKLMQLTASKGSGAMKSVRDPAALQSSLAALFQLVIGGSNTGTSSSMLATGDGNGAMFLQPLFYPNKSFDGGLTSAAWIGELQNLWYNIDSFIGGSSGAASGIREDTGADKVLDLTQDRMVDFVLDPSVYESRARLSVDADGDGKPDVPQPTGYPRTVVPEAVQSLWRAGRQLWERSAADRTVYTQTGGVSLVPFLDTSLAANRQLLLAQELPEADRIVAFAKGVDDSAGESGSPTRDRAVKAYGASSKGGWKLGDIISSTPVLQSAVPLGSYHLLSPRGYGDASYGNFIGSSGAYANRGTVYVGANDGMLHAFRLGVIKVRPESGKTWPISQKAKLAGTDPGREEWAFVPKNVLPYLRYLKEPLYRHMYYVDGGLTLVDASIGDPARCRRDDYWNCAKDSAGGSWRTVLVGGMGLGGASRPPDDKCDSAACVKAPLGSVGGLSSYFALDVTGQSADGTGSGPRFLWEFSHPDLGFATSGAAIVRVKARSAGSNNVPIHDPDKNGRWFAVFASGPTGAVDTKTHQFTGVSNQNLKLFVVDLNAVPPLTLGLNYWVIDTGIENAFGGSMAGAGIDADRWNASSHGNYEDDALYVGYTRDAERGGGTGGVLRLFTEQDPDPAKWKASRVIDDVGPVTGAVGKLQDRQNKRLWLYFGSGRYFNNKDDLSAGRALYGVSEPCYVGNNTLTLGEDGACAKDPLKLTDLTDVTDVARVVAVNDQDGNYKGWRVSLGGSAGNLASERVVDSPVSLTGGAVFFTTYQPSLDPCLDGASYLWGVHYSTGGPIRSVSAQALVPLSNGTLATIDAGALPDSGNRRSGAMPGKAVKPKLVSNSGLKPLRKIIHIQER</sequence>
<dbReference type="RefSeq" id="WP_199395253.1">
    <property type="nucleotide sequence ID" value="NZ_JAEMHK010000007.1"/>
</dbReference>
<evidence type="ECO:0000313" key="1">
    <source>
        <dbReference type="EMBL" id="MBJ6800755.1"/>
    </source>
</evidence>
<keyword evidence="2" id="KW-1185">Reference proteome</keyword>
<gene>
    <name evidence="1" type="ORF">JFN90_11495</name>
</gene>
<accession>A0ABS0YS59</accession>
<comment type="caution">
    <text evidence="1">The sequence shown here is derived from an EMBL/GenBank/DDBJ whole genome shotgun (WGS) entry which is preliminary data.</text>
</comment>
<protein>
    <submittedName>
        <fullName evidence="1">Pilus assembly protein PilY</fullName>
    </submittedName>
</protein>
<dbReference type="Proteomes" id="UP000641025">
    <property type="component" value="Unassembled WGS sequence"/>
</dbReference>
<name>A0ABS0YS59_9BACT</name>
<proteinExistence type="predicted"/>